<evidence type="ECO:0000313" key="7">
    <source>
        <dbReference type="Proteomes" id="UP000660729"/>
    </source>
</evidence>
<evidence type="ECO:0000256" key="1">
    <source>
        <dbReference type="ARBA" id="ARBA00022737"/>
    </source>
</evidence>
<dbReference type="PROSITE" id="PS50297">
    <property type="entry name" value="ANK_REP_REGION"/>
    <property type="match status" value="4"/>
</dbReference>
<feature type="coiled-coil region" evidence="4">
    <location>
        <begin position="985"/>
        <end position="1035"/>
    </location>
</feature>
<proteinExistence type="predicted"/>
<feature type="compositionally biased region" description="Basic and acidic residues" evidence="5">
    <location>
        <begin position="597"/>
        <end position="612"/>
    </location>
</feature>
<dbReference type="InterPro" id="IPR002110">
    <property type="entry name" value="Ankyrin_rpt"/>
</dbReference>
<evidence type="ECO:0000256" key="5">
    <source>
        <dbReference type="SAM" id="MobiDB-lite"/>
    </source>
</evidence>
<reference evidence="6" key="1">
    <citation type="submission" date="2020-04" db="EMBL/GenBank/DDBJ databases">
        <title>Draft genome resource of the tomato pathogen Pseudocercospora fuligena.</title>
        <authorList>
            <person name="Zaccaron A."/>
        </authorList>
    </citation>
    <scope>NUCLEOTIDE SEQUENCE</scope>
    <source>
        <strain evidence="6">PF001</strain>
    </source>
</reference>
<dbReference type="EMBL" id="JABCIY010000089">
    <property type="protein sequence ID" value="KAF7193362.1"/>
    <property type="molecule type" value="Genomic_DNA"/>
</dbReference>
<feature type="repeat" description="ANK" evidence="3">
    <location>
        <begin position="1510"/>
        <end position="1542"/>
    </location>
</feature>
<keyword evidence="4" id="KW-0175">Coiled coil</keyword>
<comment type="caution">
    <text evidence="6">The sequence shown here is derived from an EMBL/GenBank/DDBJ whole genome shotgun (WGS) entry which is preliminary data.</text>
</comment>
<evidence type="ECO:0000256" key="3">
    <source>
        <dbReference type="PROSITE-ProRule" id="PRU00023"/>
    </source>
</evidence>
<dbReference type="Pfam" id="PF26128">
    <property type="entry name" value="Gad2"/>
    <property type="match status" value="1"/>
</dbReference>
<feature type="compositionally biased region" description="Polar residues" evidence="5">
    <location>
        <begin position="1809"/>
        <end position="1819"/>
    </location>
</feature>
<protein>
    <recommendedName>
        <fullName evidence="8">Ankyrin repeat protein</fullName>
    </recommendedName>
</protein>
<dbReference type="PANTHER" id="PTHR24198">
    <property type="entry name" value="ANKYRIN REPEAT AND PROTEIN KINASE DOMAIN-CONTAINING PROTEIN"/>
    <property type="match status" value="1"/>
</dbReference>
<evidence type="ECO:0008006" key="8">
    <source>
        <dbReference type="Google" id="ProtNLM"/>
    </source>
</evidence>
<dbReference type="OrthoDB" id="539213at2759"/>
<evidence type="ECO:0000256" key="4">
    <source>
        <dbReference type="SAM" id="Coils"/>
    </source>
</evidence>
<dbReference type="Pfam" id="PF12796">
    <property type="entry name" value="Ank_2"/>
    <property type="match status" value="1"/>
</dbReference>
<dbReference type="PRINTS" id="PR01415">
    <property type="entry name" value="ANKYRIN"/>
</dbReference>
<dbReference type="Proteomes" id="UP000660729">
    <property type="component" value="Unassembled WGS sequence"/>
</dbReference>
<dbReference type="PANTHER" id="PTHR24198:SF165">
    <property type="entry name" value="ANKYRIN REPEAT-CONTAINING PROTEIN-RELATED"/>
    <property type="match status" value="1"/>
</dbReference>
<feature type="region of interest" description="Disordered" evidence="5">
    <location>
        <begin position="597"/>
        <end position="669"/>
    </location>
</feature>
<dbReference type="InterPro" id="IPR036770">
    <property type="entry name" value="Ankyrin_rpt-contain_sf"/>
</dbReference>
<dbReference type="PROSITE" id="PS50088">
    <property type="entry name" value="ANK_REPEAT"/>
    <property type="match status" value="5"/>
</dbReference>
<feature type="compositionally biased region" description="Acidic residues" evidence="5">
    <location>
        <begin position="1788"/>
        <end position="1804"/>
    </location>
</feature>
<feature type="compositionally biased region" description="Acidic residues" evidence="5">
    <location>
        <begin position="641"/>
        <end position="660"/>
    </location>
</feature>
<evidence type="ECO:0000313" key="6">
    <source>
        <dbReference type="EMBL" id="KAF7193362.1"/>
    </source>
</evidence>
<feature type="repeat" description="ANK" evidence="3">
    <location>
        <begin position="573"/>
        <end position="597"/>
    </location>
</feature>
<keyword evidence="2 3" id="KW-0040">ANK repeat</keyword>
<dbReference type="Pfam" id="PF00023">
    <property type="entry name" value="Ank"/>
    <property type="match status" value="2"/>
</dbReference>
<sequence length="1819" mass="204275">MAASSDPVEINLPQLPADHDHVIEYLAANKDKPMLELLEPYKHYDNEMRKVFAQQPNHPAATKPSVLPLFAGHEQDVRIRARDLKAESQQEQECFIMPLKHEDRRANGSPAVVQSLKEFRTNFNVFSESSLVDMNWDNVVVAGSAVVTSLLAVPKKHGGSKRALRNYYHEQLAPASDVDLFLYGLTEAQATEKIKQIEKNIRDAILVETTTVRTKNAITIASQYPTRHVQIVLRIYKSIPEILTGFDVDCSCAAYDGKQVYLSPRALAAYMTQINSLDLTRRSPSYENRLSKYAHRGFEVYWPNLDRSKIDPTIYERSFGRTEGLARLLILEKLPKSADRDAYLDQRRAERGRPAVNRWRMKRRQIHGNIKNDHEDEVAEWVDSDEVSDYHTFTIPYGPKFHARKIEKLLYTKDLLLNSEWNKPKDREVNLHRHPAFFGRAKDVFQDCCGYCPVPSTMEEEEVAQEEGKIYVSGEISYIEDDPGRQAIGSFNPLTAEDWTDMAYVGNTAQLCKAIVEGDSEFVRSWLLQEGNDPNTRDYTGRTPLHLAAANSSVEIVQLLIDSGARMVARLVDGKTALHLAAMRGSVEIVSALLRKSEANEEEAEKKTDARRAAHAAAKDSTTLDNAMSQTTIDDQRASEEEASDVDMMDDSDEDEDMDATTENSIVNIKKPDIKADDKALEGDDEDEPDVYDVNVLAWDTAVSPLHLAIVNGHIDVVKTLVQEFGADVLLPIKIFNDYDKSARAAILTMALALQLPLEKAQEMTRTLISLGASTAQADISQNTALQYTIAERPEMVNTLLDADKVGFDRAVNHLSVDASWYSPSVTSPLMNAIQARDSSTALFLLLHGSKPEIDFSAYMKAYQTRREPPNDSKRNKQDFEKRVHQPVLNAVHCELPELALELVEKYGVEPNTLSTSGWTVLHDEYSHRYTKGTTLLDDVRSKIKELAEWKPSEDDTPDPPIALQPDTDYLAELQEGSYMQWSAQKQLEQAKKQYKRDLKNHEESLKRANDKTGLAEKQAAIHAMADRFKKLEQALLSRQAKTFAELHPDVKEPDERDNYNYHYRPWKGPKPKPFKVAFSFQLGNLTDEVSERYIKLFEATWYGNTKAVKELTLTPWKNGDGDDQPPLQIAVLDQHSLSPFAIAVLHGQFELASVIMEIAKAQFAPLEDTERRRFGIDGEDDSDSESDDQVKVYSELVDQDFTIDTIGKVSTQVKSRVTPLTMLQWNCPADSFMGGPLRSSPQSGTGHTYFGPRKSAYSLTGKRTNTGSLKASSNHISDEKRKAIGSPRHLIQFALHNDDLHLLTYLLSLGEEYTKADVQKDSEDAKRFYTVNTNDFLSAIKLDRPHLVAEIIKHTGAGIPIDSLIKKTGIEAIEKPKYYQGLSVYGKKRRDWADAGRGGYAGFQPVENHRPPMLEAAYYSSLETVEWFFSDAPMRSYQEFAAAHKDDKRVQLLSEAQGGFEQAVSRFLSARSKLAIHCCLLGKQVPETSKVLAFLVKAMPDAIDHKNAEGITPLHIAFRYFRDESVKLLIKHGADQTARDKCGNNIVHNILKRVISSKKLAKLPVMLDLIDPRLLPTLFSERCSDHPGSLTPLADLIDTYKSSSGSTLKFGNEALHIVLKYSKGEELNTINGEGHAPIHVTVRENNLALTRTLLDHDPTLLLRENATGRTPFEMAEDRAISNACCDPPALPGDYRFDANRAKQQGLPHDWKSNMINRDPKSFTKDAGVECQSDAEKVWDLLKETKAKLEKEGHAKRRLVTLNEANEVARRLAANKSGHSRILQGEDGMADDGEDEEEQADAGDEVQLWISSASSELSD</sequence>
<dbReference type="Gene3D" id="1.25.40.20">
    <property type="entry name" value="Ankyrin repeat-containing domain"/>
    <property type="match status" value="3"/>
</dbReference>
<organism evidence="6 7">
    <name type="scientific">Pseudocercospora fuligena</name>
    <dbReference type="NCBI Taxonomy" id="685502"/>
    <lineage>
        <taxon>Eukaryota</taxon>
        <taxon>Fungi</taxon>
        <taxon>Dikarya</taxon>
        <taxon>Ascomycota</taxon>
        <taxon>Pezizomycotina</taxon>
        <taxon>Dothideomycetes</taxon>
        <taxon>Dothideomycetidae</taxon>
        <taxon>Mycosphaerellales</taxon>
        <taxon>Mycosphaerellaceae</taxon>
        <taxon>Pseudocercospora</taxon>
    </lineage>
</organism>
<feature type="compositionally biased region" description="Polar residues" evidence="5">
    <location>
        <begin position="620"/>
        <end position="633"/>
    </location>
</feature>
<evidence type="ECO:0000256" key="2">
    <source>
        <dbReference type="ARBA" id="ARBA00023043"/>
    </source>
</evidence>
<dbReference type="SUPFAM" id="SSF48403">
    <property type="entry name" value="Ankyrin repeat"/>
    <property type="match status" value="3"/>
</dbReference>
<keyword evidence="7" id="KW-1185">Reference proteome</keyword>
<feature type="region of interest" description="Disordered" evidence="5">
    <location>
        <begin position="1775"/>
        <end position="1819"/>
    </location>
</feature>
<feature type="repeat" description="ANK" evidence="3">
    <location>
        <begin position="540"/>
        <end position="567"/>
    </location>
</feature>
<keyword evidence="1" id="KW-0677">Repeat</keyword>
<feature type="repeat" description="ANK" evidence="3">
    <location>
        <begin position="701"/>
        <end position="723"/>
    </location>
</feature>
<dbReference type="SMART" id="SM00248">
    <property type="entry name" value="ANK"/>
    <property type="match status" value="8"/>
</dbReference>
<gene>
    <name evidence="6" type="ORF">HII31_05341</name>
</gene>
<feature type="repeat" description="ANK" evidence="3">
    <location>
        <begin position="1634"/>
        <end position="1666"/>
    </location>
</feature>
<name>A0A8H6VK47_9PEZI</name>
<accession>A0A8H6VK47</accession>